<dbReference type="SUPFAM" id="SSF111369">
    <property type="entry name" value="HlyD-like secretion proteins"/>
    <property type="match status" value="1"/>
</dbReference>
<dbReference type="Proteomes" id="UP000622648">
    <property type="component" value="Unassembled WGS sequence"/>
</dbReference>
<evidence type="ECO:0000259" key="7">
    <source>
        <dbReference type="Pfam" id="PF25967"/>
    </source>
</evidence>
<dbReference type="PANTHER" id="PTHR30469">
    <property type="entry name" value="MULTIDRUG RESISTANCE PROTEIN MDTA"/>
    <property type="match status" value="1"/>
</dbReference>
<feature type="signal peptide" evidence="4">
    <location>
        <begin position="1"/>
        <end position="17"/>
    </location>
</feature>
<keyword evidence="3" id="KW-0813">Transport</keyword>
<dbReference type="InterPro" id="IPR058625">
    <property type="entry name" value="MdtA-like_BSH"/>
</dbReference>
<dbReference type="Gene3D" id="2.40.420.20">
    <property type="match status" value="1"/>
</dbReference>
<proteinExistence type="inferred from homology"/>
<sequence length="356" mass="38845">MLIMNRINFLIAGASLAMLSGITGCTNKKEHKATQNIINVQVMQLGSAAGDYTQSIVYNGTLQANKSIDLSFQVSGTIKSLTVQPGDFVKKGQLVAAIDETTYRSQYQAQAAQAKLAEENYRRTKTVFEKGSIAEIKMLEAKSNFDQATAMAKATYQNIVHTKLFAPESGYVGEKNAEVGAIASPGQPVIKLLDTRSVEVLVSVPENEVNRYQTGEKATVRIEALNNEELEGRISEIGVLSLNNSANYNLKVKLNNPDQKLRPGMLSKVVFDSKSNKSHVGNNEIVVPLQAVQVDEKGNQYVYVASSDNKAKRKQVKTGQLYSNGLAIKSGLESNERLIISGFQKLIDQSPIAVQK</sequence>
<dbReference type="Gene3D" id="2.40.50.100">
    <property type="match status" value="1"/>
</dbReference>
<evidence type="ECO:0000256" key="3">
    <source>
        <dbReference type="ARBA" id="ARBA00022448"/>
    </source>
</evidence>
<dbReference type="Pfam" id="PF25967">
    <property type="entry name" value="RND-MFP_C"/>
    <property type="match status" value="1"/>
</dbReference>
<dbReference type="PROSITE" id="PS51257">
    <property type="entry name" value="PROKAR_LIPOPROTEIN"/>
    <property type="match status" value="1"/>
</dbReference>
<comment type="similarity">
    <text evidence="2">Belongs to the membrane fusion protein (MFP) (TC 8.A.1) family.</text>
</comment>
<dbReference type="InterPro" id="IPR058627">
    <property type="entry name" value="MdtA-like_C"/>
</dbReference>
<organism evidence="8 9">
    <name type="scientific">Pedobacter psychrotolerans</name>
    <dbReference type="NCBI Taxonomy" id="1843235"/>
    <lineage>
        <taxon>Bacteria</taxon>
        <taxon>Pseudomonadati</taxon>
        <taxon>Bacteroidota</taxon>
        <taxon>Sphingobacteriia</taxon>
        <taxon>Sphingobacteriales</taxon>
        <taxon>Sphingobacteriaceae</taxon>
        <taxon>Pedobacter</taxon>
    </lineage>
</organism>
<evidence type="ECO:0000256" key="2">
    <source>
        <dbReference type="ARBA" id="ARBA00009477"/>
    </source>
</evidence>
<dbReference type="InterPro" id="IPR058792">
    <property type="entry name" value="Beta-barrel_RND_2"/>
</dbReference>
<evidence type="ECO:0000256" key="4">
    <source>
        <dbReference type="SAM" id="SignalP"/>
    </source>
</evidence>
<evidence type="ECO:0000313" key="9">
    <source>
        <dbReference type="Proteomes" id="UP000622648"/>
    </source>
</evidence>
<accession>A0ABQ1SP76</accession>
<keyword evidence="9" id="KW-1185">Reference proteome</keyword>
<feature type="domain" description="CusB-like beta-barrel" evidence="6">
    <location>
        <begin position="200"/>
        <end position="274"/>
    </location>
</feature>
<evidence type="ECO:0000313" key="8">
    <source>
        <dbReference type="EMBL" id="GGE45871.1"/>
    </source>
</evidence>
<feature type="domain" description="Multidrug resistance protein MdtA-like C-terminal permuted SH3" evidence="7">
    <location>
        <begin position="283"/>
        <end position="345"/>
    </location>
</feature>
<evidence type="ECO:0000256" key="1">
    <source>
        <dbReference type="ARBA" id="ARBA00004196"/>
    </source>
</evidence>
<evidence type="ECO:0000259" key="5">
    <source>
        <dbReference type="Pfam" id="PF25917"/>
    </source>
</evidence>
<dbReference type="NCBIfam" id="TIGR01730">
    <property type="entry name" value="RND_mfp"/>
    <property type="match status" value="1"/>
</dbReference>
<dbReference type="Pfam" id="PF25917">
    <property type="entry name" value="BSH_RND"/>
    <property type="match status" value="1"/>
</dbReference>
<feature type="domain" description="Multidrug resistance protein MdtA-like barrel-sandwich hybrid" evidence="5">
    <location>
        <begin position="68"/>
        <end position="189"/>
    </location>
</feature>
<dbReference type="EMBL" id="BMJO01000002">
    <property type="protein sequence ID" value="GGE45871.1"/>
    <property type="molecule type" value="Genomic_DNA"/>
</dbReference>
<reference evidence="9" key="1">
    <citation type="journal article" date="2019" name="Int. J. Syst. Evol. Microbiol.">
        <title>The Global Catalogue of Microorganisms (GCM) 10K type strain sequencing project: providing services to taxonomists for standard genome sequencing and annotation.</title>
        <authorList>
            <consortium name="The Broad Institute Genomics Platform"/>
            <consortium name="The Broad Institute Genome Sequencing Center for Infectious Disease"/>
            <person name="Wu L."/>
            <person name="Ma J."/>
        </authorList>
    </citation>
    <scope>NUCLEOTIDE SEQUENCE [LARGE SCALE GENOMIC DNA]</scope>
    <source>
        <strain evidence="9">CGMCC 1.15644</strain>
    </source>
</reference>
<keyword evidence="4" id="KW-0732">Signal</keyword>
<feature type="chain" id="PRO_5046651924" evidence="4">
    <location>
        <begin position="18"/>
        <end position="356"/>
    </location>
</feature>
<name>A0ABQ1SP76_9SPHI</name>
<comment type="caution">
    <text evidence="8">The sequence shown here is derived from an EMBL/GenBank/DDBJ whole genome shotgun (WGS) entry which is preliminary data.</text>
</comment>
<comment type="subcellular location">
    <subcellularLocation>
        <location evidence="1">Cell envelope</location>
    </subcellularLocation>
</comment>
<protein>
    <submittedName>
        <fullName evidence="8">Hemolysin secretion protein D</fullName>
    </submittedName>
</protein>
<evidence type="ECO:0000259" key="6">
    <source>
        <dbReference type="Pfam" id="PF25954"/>
    </source>
</evidence>
<dbReference type="Gene3D" id="2.40.30.170">
    <property type="match status" value="1"/>
</dbReference>
<dbReference type="InterPro" id="IPR006143">
    <property type="entry name" value="RND_pump_MFP"/>
</dbReference>
<dbReference type="Pfam" id="PF25954">
    <property type="entry name" value="Beta-barrel_RND_2"/>
    <property type="match status" value="1"/>
</dbReference>
<gene>
    <name evidence="8" type="ORF">GCM10011413_10040</name>
</gene>